<dbReference type="HOGENOM" id="CLU_048874_0_0_11"/>
<protein>
    <submittedName>
        <fullName evidence="1">Uncharacterized protein</fullName>
    </submittedName>
</protein>
<proteinExistence type="predicted"/>
<dbReference type="KEGG" id="sct:SCAT_p0501"/>
<dbReference type="EMBL" id="CP003229">
    <property type="protein sequence ID" value="AEW99433.1"/>
    <property type="molecule type" value="Genomic_DNA"/>
</dbReference>
<reference evidence="2" key="1">
    <citation type="submission" date="2011-12" db="EMBL/GenBank/DDBJ databases">
        <title>Complete genome sequence of Streptomyces cattleya strain DSM 46488.</title>
        <authorList>
            <person name="Ou H.-Y."/>
            <person name="Li P."/>
            <person name="Zhao C."/>
            <person name="O'Hagan D."/>
            <person name="Deng Z."/>
        </authorList>
    </citation>
    <scope>NUCLEOTIDE SEQUENCE [LARGE SCALE GENOMIC DNA]</scope>
    <source>
        <strain evidence="2">ATCC 35852 / DSM 46488 / JCM 4925 / NBRC 14057 / NRRL 8057</strain>
        <plasmid evidence="2">Plasmid pSCATT</plasmid>
    </source>
</reference>
<geneLocation type="plasmid" evidence="1 2">
    <name>pSCATT</name>
</geneLocation>
<dbReference type="KEGG" id="scy:SCATT_p12400"/>
<accession>G8XF91</accession>
<dbReference type="OrthoDB" id="264096at2"/>
<gene>
    <name evidence="1" type="ordered locus">SCATT_p12400</name>
</gene>
<dbReference type="RefSeq" id="WP_014150956.1">
    <property type="nucleotide sequence ID" value="NC_016113.1"/>
</dbReference>
<evidence type="ECO:0000313" key="2">
    <source>
        <dbReference type="Proteomes" id="UP000007842"/>
    </source>
</evidence>
<evidence type="ECO:0000313" key="1">
    <source>
        <dbReference type="EMBL" id="AEW99433.1"/>
    </source>
</evidence>
<keyword evidence="1" id="KW-0614">Plasmid</keyword>
<organism evidence="1 2">
    <name type="scientific">Streptantibioticus cattleyicolor (strain ATCC 35852 / DSM 46488 / JCM 4925 / NBRC 14057 / NRRL 8057)</name>
    <name type="common">Streptomyces cattleya</name>
    <dbReference type="NCBI Taxonomy" id="1003195"/>
    <lineage>
        <taxon>Bacteria</taxon>
        <taxon>Bacillati</taxon>
        <taxon>Actinomycetota</taxon>
        <taxon>Actinomycetes</taxon>
        <taxon>Kitasatosporales</taxon>
        <taxon>Streptomycetaceae</taxon>
        <taxon>Streptantibioticus</taxon>
    </lineage>
</organism>
<dbReference type="PATRIC" id="fig|1003195.11.peg.482"/>
<dbReference type="AlphaFoldDB" id="F8JM45"/>
<name>F8JM45_STREN</name>
<keyword evidence="2" id="KW-1185">Reference proteome</keyword>
<accession>F8JM45</accession>
<sequence length="477" mass="51676">MVDDPAREATATAPCDPFAPLRAVADAVLYEGYLLYPYRRSSPKNRVRWQFGVLGPRAWAERNGPVTAGVAGSAESWYQQTQVVLQADPDAVLRLRLRYLHSRHKSVERRHADGSHRPVASLEADGELHLTFDEALPRETGADIPLAQLLAAEQAFTTGSPGGTQTSPIADGTARVVRRGHPVHAVTTVRAQPVDPARHAYRLTVRTENTGEPPGPDASRDEILRHALIATHTLLGGTGVAFVSLLDPPDWAAPHVRACRNLHTFPVLGGAPGTGDLMLSAPIILPDHPQVAPESPGDLHDAAEIDEILSLRTALLTEEEKREARATDVRAARILDRVDTMPPEVFARLHGAIRSLRPRPAAAWWEEGGDDGLCPATDSVRVGEVAVARGSRVRLRPGGRGADAQDMFLAGRDAKVAAVLHDVDGTRHLAVTLEDDPGAELNAWYGRYLYFRPHEIEPLATTGDEEGPDGRRRAVEA</sequence>
<dbReference type="Proteomes" id="UP000007842">
    <property type="component" value="Plasmid pSCATT"/>
</dbReference>